<dbReference type="GO" id="GO:0004634">
    <property type="term" value="F:phosphopyruvate hydratase activity"/>
    <property type="evidence" value="ECO:0007669"/>
    <property type="project" value="UniProtKB-EC"/>
</dbReference>
<evidence type="ECO:0000256" key="5">
    <source>
        <dbReference type="ARBA" id="ARBA00022490"/>
    </source>
</evidence>
<organism evidence="14 15">
    <name type="scientific">Eimeria maxima</name>
    <name type="common">Coccidian parasite</name>
    <dbReference type="NCBI Taxonomy" id="5804"/>
    <lineage>
        <taxon>Eukaryota</taxon>
        <taxon>Sar</taxon>
        <taxon>Alveolata</taxon>
        <taxon>Apicomplexa</taxon>
        <taxon>Conoidasida</taxon>
        <taxon>Coccidia</taxon>
        <taxon>Eucoccidiorida</taxon>
        <taxon>Eimeriorina</taxon>
        <taxon>Eimeriidae</taxon>
        <taxon>Eimeria</taxon>
    </lineage>
</organism>
<feature type="binding site" evidence="10">
    <location>
        <position position="345"/>
    </location>
    <ligand>
        <name>substrate</name>
    </ligand>
</feature>
<dbReference type="PROSITE" id="PS00164">
    <property type="entry name" value="ENOLASE"/>
    <property type="match status" value="1"/>
</dbReference>
<feature type="active site" description="Proton donor" evidence="9">
    <location>
        <position position="232"/>
    </location>
</feature>
<evidence type="ECO:0000313" key="15">
    <source>
        <dbReference type="Proteomes" id="UP000030763"/>
    </source>
</evidence>
<dbReference type="SFLD" id="SFLDS00001">
    <property type="entry name" value="Enolase"/>
    <property type="match status" value="1"/>
</dbReference>
<protein>
    <recommendedName>
        <fullName evidence="4">phosphopyruvate hydratase</fullName>
        <ecNumber evidence="4">4.2.1.11</ecNumber>
    </recommendedName>
</protein>
<comment type="similarity">
    <text evidence="3">Belongs to the enolase family.</text>
</comment>
<dbReference type="Gene3D" id="3.30.390.10">
    <property type="entry name" value="Enolase-like, N-terminal domain"/>
    <property type="match status" value="1"/>
</dbReference>
<feature type="binding site" evidence="10">
    <location>
        <position position="180"/>
    </location>
    <ligand>
        <name>substrate</name>
    </ligand>
</feature>
<feature type="binding site" evidence="10">
    <location>
        <position position="421"/>
    </location>
    <ligand>
        <name>substrate</name>
    </ligand>
</feature>
<dbReference type="Proteomes" id="UP000030763">
    <property type="component" value="Unassembled WGS sequence"/>
</dbReference>
<dbReference type="EMBL" id="HG718841">
    <property type="protein sequence ID" value="CDJ56218.1"/>
    <property type="molecule type" value="Genomic_DNA"/>
</dbReference>
<feature type="domain" description="Enolase N-terminal" evidence="13">
    <location>
        <begin position="4"/>
        <end position="139"/>
    </location>
</feature>
<dbReference type="InterPro" id="IPR020811">
    <property type="entry name" value="Enolase_N"/>
</dbReference>
<dbReference type="Pfam" id="PF00113">
    <property type="entry name" value="Enolase_C"/>
    <property type="match status" value="1"/>
</dbReference>
<keyword evidence="5" id="KW-0963">Cytoplasm</keyword>
<evidence type="ECO:0000256" key="2">
    <source>
        <dbReference type="ARBA" id="ARBA00005031"/>
    </source>
</evidence>
<dbReference type="InterPro" id="IPR020810">
    <property type="entry name" value="Enolase_C"/>
</dbReference>
<evidence type="ECO:0000256" key="11">
    <source>
        <dbReference type="PIRSR" id="PIRSR001400-3"/>
    </source>
</evidence>
<name>U6LZD6_EIMMA</name>
<feature type="binding site" evidence="10">
    <location>
        <begin position="397"/>
        <end position="400"/>
    </location>
    <ligand>
        <name>substrate</name>
    </ligand>
</feature>
<dbReference type="FunFam" id="3.20.20.120:FF:000002">
    <property type="entry name" value="Enolase 1"/>
    <property type="match status" value="1"/>
</dbReference>
<dbReference type="NCBIfam" id="TIGR01060">
    <property type="entry name" value="eno"/>
    <property type="match status" value="1"/>
</dbReference>
<dbReference type="InterPro" id="IPR036849">
    <property type="entry name" value="Enolase-like_C_sf"/>
</dbReference>
<dbReference type="RefSeq" id="XP_013332868.1">
    <property type="nucleotide sequence ID" value="XM_013477414.1"/>
</dbReference>
<dbReference type="SUPFAM" id="SSF51604">
    <property type="entry name" value="Enolase C-terminal domain-like"/>
    <property type="match status" value="1"/>
</dbReference>
<accession>U6LZD6</accession>
<evidence type="ECO:0000259" key="12">
    <source>
        <dbReference type="SMART" id="SM01192"/>
    </source>
</evidence>
<dbReference type="InterPro" id="IPR029017">
    <property type="entry name" value="Enolase-like_N"/>
</dbReference>
<evidence type="ECO:0000256" key="3">
    <source>
        <dbReference type="ARBA" id="ARBA00009604"/>
    </source>
</evidence>
<reference evidence="14" key="2">
    <citation type="submission" date="2013-10" db="EMBL/GenBank/DDBJ databases">
        <authorList>
            <person name="Aslett M."/>
        </authorList>
    </citation>
    <scope>NUCLEOTIDE SEQUENCE [LARGE SCALE GENOMIC DNA]</scope>
    <source>
        <strain evidence="14">Weybridge</strain>
    </source>
</reference>
<dbReference type="PANTHER" id="PTHR11902">
    <property type="entry name" value="ENOLASE"/>
    <property type="match status" value="1"/>
</dbReference>
<proteinExistence type="inferred from homology"/>
<dbReference type="InterPro" id="IPR020809">
    <property type="entry name" value="Enolase_CS"/>
</dbReference>
<dbReference type="SUPFAM" id="SSF54826">
    <property type="entry name" value="Enolase N-terminal domain-like"/>
    <property type="match status" value="1"/>
</dbReference>
<dbReference type="VEuPathDB" id="ToxoDB:EMWEY_00050850"/>
<evidence type="ECO:0000256" key="10">
    <source>
        <dbReference type="PIRSR" id="PIRSR001400-2"/>
    </source>
</evidence>
<dbReference type="SMART" id="SM01193">
    <property type="entry name" value="Enolase_N"/>
    <property type="match status" value="1"/>
</dbReference>
<comment type="subcellular location">
    <subcellularLocation>
        <location evidence="1">Cytoplasm</location>
    </subcellularLocation>
</comment>
<comment type="pathway">
    <text evidence="2">Carbohydrate degradation; glycolysis; pyruvate from D-glyceraldehyde 3-phosphate: step 4/5.</text>
</comment>
<dbReference type="PRINTS" id="PR00148">
    <property type="entry name" value="ENOLASE"/>
</dbReference>
<dbReference type="SMART" id="SM01192">
    <property type="entry name" value="Enolase_C"/>
    <property type="match status" value="1"/>
</dbReference>
<dbReference type="InterPro" id="IPR000941">
    <property type="entry name" value="Enolase"/>
</dbReference>
<dbReference type="GO" id="GO:0006096">
    <property type="term" value="P:glycolytic process"/>
    <property type="evidence" value="ECO:0007669"/>
    <property type="project" value="UniProtKB-UniPathway"/>
</dbReference>
<dbReference type="Pfam" id="PF03952">
    <property type="entry name" value="Enolase_N"/>
    <property type="match status" value="1"/>
</dbReference>
<dbReference type="AlphaFoldDB" id="U6LZD6"/>
<dbReference type="GeneID" id="25339071"/>
<evidence type="ECO:0000313" key="14">
    <source>
        <dbReference type="EMBL" id="CDJ56218.1"/>
    </source>
</evidence>
<dbReference type="PANTHER" id="PTHR11902:SF1">
    <property type="entry name" value="ENOLASE"/>
    <property type="match status" value="1"/>
</dbReference>
<keyword evidence="11" id="KW-0479">Metal-binding</keyword>
<keyword evidence="15" id="KW-1185">Reference proteome</keyword>
<dbReference type="SFLD" id="SFLDF00002">
    <property type="entry name" value="enolase"/>
    <property type="match status" value="1"/>
</dbReference>
<evidence type="ECO:0000256" key="6">
    <source>
        <dbReference type="ARBA" id="ARBA00022842"/>
    </source>
</evidence>
<reference evidence="14" key="1">
    <citation type="submission" date="2013-10" db="EMBL/GenBank/DDBJ databases">
        <title>Genomic analysis of the causative agents of coccidiosis in chickens.</title>
        <authorList>
            <person name="Reid A.J."/>
            <person name="Blake D."/>
            <person name="Billington K."/>
            <person name="Browne H."/>
            <person name="Dunn M."/>
            <person name="Hung S."/>
            <person name="Kawahara F."/>
            <person name="Miranda-Saavedra D."/>
            <person name="Mourier T."/>
            <person name="Nagra H."/>
            <person name="Otto T.D."/>
            <person name="Rawlings N."/>
            <person name="Sanchez A."/>
            <person name="Sanders M."/>
            <person name="Subramaniam C."/>
            <person name="Tay Y."/>
            <person name="Dear P."/>
            <person name="Doerig C."/>
            <person name="Gruber A."/>
            <person name="Parkinson J."/>
            <person name="Shirley M."/>
            <person name="Wan K.L."/>
            <person name="Berriman M."/>
            <person name="Tomley F."/>
            <person name="Pain A."/>
        </authorList>
    </citation>
    <scope>NUCLEOTIDE SEQUENCE [LARGE SCALE GENOMIC DNA]</scope>
    <source>
        <strain evidence="14">Weybridge</strain>
    </source>
</reference>
<comment type="cofactor">
    <cofactor evidence="11">
        <name>Mg(2+)</name>
        <dbReference type="ChEBI" id="CHEBI:18420"/>
    </cofactor>
    <text evidence="11">Mg(2+) is required for catalysis and for stabilizing the dimer.</text>
</comment>
<feature type="binding site" evidence="10">
    <location>
        <position position="318"/>
    </location>
    <ligand>
        <name>substrate</name>
    </ligand>
</feature>
<evidence type="ECO:0000259" key="13">
    <source>
        <dbReference type="SMART" id="SM01193"/>
    </source>
</evidence>
<evidence type="ECO:0000256" key="8">
    <source>
        <dbReference type="ARBA" id="ARBA00023239"/>
    </source>
</evidence>
<dbReference type="OMA" id="RCMMSHR"/>
<evidence type="ECO:0000256" key="7">
    <source>
        <dbReference type="ARBA" id="ARBA00023152"/>
    </source>
</evidence>
<feature type="binding site" evidence="11">
    <location>
        <position position="318"/>
    </location>
    <ligand>
        <name>Mg(2+)</name>
        <dbReference type="ChEBI" id="CHEBI:18420"/>
    </ligand>
</feature>
<dbReference type="SFLD" id="SFLDG00178">
    <property type="entry name" value="enolase"/>
    <property type="match status" value="1"/>
</dbReference>
<dbReference type="PIRSF" id="PIRSF001400">
    <property type="entry name" value="Enolase"/>
    <property type="match status" value="1"/>
</dbReference>
<dbReference type="FunFam" id="3.30.390.10:FF:000001">
    <property type="entry name" value="Enolase"/>
    <property type="match status" value="1"/>
</dbReference>
<keyword evidence="8" id="KW-0456">Lyase</keyword>
<dbReference type="UniPathway" id="UPA00109">
    <property type="reaction ID" value="UER00187"/>
</dbReference>
<dbReference type="HAMAP" id="MF_00318">
    <property type="entry name" value="Enolase"/>
    <property type="match status" value="1"/>
</dbReference>
<dbReference type="GO" id="GO:0000015">
    <property type="term" value="C:phosphopyruvate hydratase complex"/>
    <property type="evidence" value="ECO:0007669"/>
    <property type="project" value="InterPro"/>
</dbReference>
<evidence type="ECO:0000256" key="9">
    <source>
        <dbReference type="PIRSR" id="PIRSR001400-1"/>
    </source>
</evidence>
<dbReference type="Gene3D" id="3.20.20.120">
    <property type="entry name" value="Enolase-like C-terminal domain"/>
    <property type="match status" value="1"/>
</dbReference>
<keyword evidence="6 11" id="KW-0460">Magnesium</keyword>
<gene>
    <name evidence="14" type="ORF">EMWEY_00050850</name>
</gene>
<sequence>MVAIVEVKAREILDSRGNPTVEVDVKTEQGCFRAAVPSGASTGIYEALELRDGDKKRFNGKGVLKAVENVNKIIGPALIGKDCLNQEEIDNLMTKELDGTKTEWGYTKNKLGANAILAVSMAVCRAGAAAAGVPLYKYISLLKDGKTGSAAAAAAAAAGGGNEEYIMPVPCFNVINGGKHAGNKLAMQEFMIAPTGANSIREGIRIGAEVYAYLHKCIQKKYGLDATNVGDEGGFAPNIKDPKEAMDLLIQAIKEAGHEGKVRIMTDIAASEFYNQDKKTYDLDFKTPNNDQSMVKTGQQLKEVYKQWSTTYPLVSIEDPFDQDDFESYASLTKEIGDRVQIVGDDLLVTNPLRINKALKETACNALLLKVNQIGSITEAIDACKLAQQNNWGVMVSHRSGETEDSFIADLVVGLRTGQIKTGAPCRSERLAKYNQLIRIEEQLQGKCKYAGENFRNIH</sequence>
<feature type="active site" description="Proton acceptor" evidence="9">
    <location>
        <position position="370"/>
    </location>
</feature>
<dbReference type="GO" id="GO:0000287">
    <property type="term" value="F:magnesium ion binding"/>
    <property type="evidence" value="ECO:0007669"/>
    <property type="project" value="InterPro"/>
</dbReference>
<evidence type="ECO:0000256" key="1">
    <source>
        <dbReference type="ARBA" id="ARBA00004496"/>
    </source>
</evidence>
<keyword evidence="7" id="KW-0324">Glycolysis</keyword>
<dbReference type="CDD" id="cd03313">
    <property type="entry name" value="enolase"/>
    <property type="match status" value="1"/>
</dbReference>
<dbReference type="OrthoDB" id="1739814at2759"/>
<evidence type="ECO:0000256" key="4">
    <source>
        <dbReference type="ARBA" id="ARBA00012058"/>
    </source>
</evidence>
<feature type="binding site" evidence="10">
    <location>
        <position position="189"/>
    </location>
    <ligand>
        <name>substrate</name>
    </ligand>
</feature>
<feature type="domain" description="Enolase C-terminal TIM barrel" evidence="12">
    <location>
        <begin position="164"/>
        <end position="458"/>
    </location>
</feature>
<feature type="binding site" evidence="11">
    <location>
        <position position="345"/>
    </location>
    <ligand>
        <name>Mg(2+)</name>
        <dbReference type="ChEBI" id="CHEBI:18420"/>
    </ligand>
</feature>
<dbReference type="EC" id="4.2.1.11" evidence="4"/>